<comment type="caution">
    <text evidence="2">The sequence shown here is derived from an EMBL/GenBank/DDBJ whole genome shotgun (WGS) entry which is preliminary data.</text>
</comment>
<protein>
    <submittedName>
        <fullName evidence="2">Uncharacterized protein</fullName>
    </submittedName>
</protein>
<feature type="compositionally biased region" description="Pro residues" evidence="1">
    <location>
        <begin position="248"/>
        <end position="258"/>
    </location>
</feature>
<reference evidence="2" key="1">
    <citation type="submission" date="2022-04" db="EMBL/GenBank/DDBJ databases">
        <authorList>
            <person name="Xu L."/>
            <person name="Lv Z."/>
        </authorList>
    </citation>
    <scope>NUCLEOTIDE SEQUENCE</scope>
    <source>
        <strain evidence="2">LV_2022a</strain>
    </source>
</reference>
<sequence>MDGTKTVRRRTHDYELNENSQLKRKRRKEIETDNTNSVEVLGESHAMFSLENTGNEHYWNQDASRHNVKCFLPNGTFGESGLMANIQNHNNNNNCGRRFLSSPQNGRCKEKLPNCTIGRTVEMNCLPSLPPNLRESERMLYVQRWINSIPPDLPSWIQVSHNKIIPVTNPHECYAEIEDSIISELPGDASDLASNHDILDCHHGHNLNSISQPMNYYPKLPNNTHSSSPSTQKATSKIPGVSPVGSLQPPPLPPPAPQPHSSSISVQHGNNNTLGVITSKFPNIPSSGTVNSHQNLFTPTLQQNFQSNQEMDLSNHPHPHQHQQHQYCSDNDHNHLNYSSRDILLGHNIVDYELNNHNINNNSINNSQRHPVGDSLNSSGRLFSDVEIQMIVKLFQDYFTKGSCPMLKEVRRRIMNNFLESRRTPVGIRAKIKRLQKSGQWTDYITA</sequence>
<evidence type="ECO:0000256" key="1">
    <source>
        <dbReference type="SAM" id="MobiDB-lite"/>
    </source>
</evidence>
<evidence type="ECO:0000313" key="2">
    <source>
        <dbReference type="EMBL" id="KAK4471653.1"/>
    </source>
</evidence>
<feature type="region of interest" description="Disordered" evidence="1">
    <location>
        <begin position="1"/>
        <end position="36"/>
    </location>
</feature>
<dbReference type="Proteomes" id="UP001292079">
    <property type="component" value="Unassembled WGS sequence"/>
</dbReference>
<dbReference type="AlphaFoldDB" id="A0AAE2D4Y9"/>
<name>A0AAE2D4Y9_SCHME</name>
<gene>
    <name evidence="2" type="ORF">MN116_005061</name>
</gene>
<feature type="region of interest" description="Disordered" evidence="1">
    <location>
        <begin position="212"/>
        <end position="280"/>
    </location>
</feature>
<dbReference type="EMBL" id="JALJAT010000003">
    <property type="protein sequence ID" value="KAK4471653.1"/>
    <property type="molecule type" value="Genomic_DNA"/>
</dbReference>
<feature type="compositionally biased region" description="Basic residues" evidence="1">
    <location>
        <begin position="1"/>
        <end position="11"/>
    </location>
</feature>
<accession>A0AAE2D4Y9</accession>
<evidence type="ECO:0000313" key="3">
    <source>
        <dbReference type="Proteomes" id="UP001292079"/>
    </source>
</evidence>
<feature type="compositionally biased region" description="Polar residues" evidence="1">
    <location>
        <begin position="260"/>
        <end position="280"/>
    </location>
</feature>
<proteinExistence type="predicted"/>
<reference evidence="2" key="2">
    <citation type="journal article" date="2023" name="Infect Dis Poverty">
        <title>Chromosome-scale genome of the human blood fluke Schistosoma mekongi and its implications for public health.</title>
        <authorList>
            <person name="Zhou M."/>
            <person name="Xu L."/>
            <person name="Xu D."/>
            <person name="Chen W."/>
            <person name="Khan J."/>
            <person name="Hu Y."/>
            <person name="Huang H."/>
            <person name="Wei H."/>
            <person name="Zhang Y."/>
            <person name="Chusongsang P."/>
            <person name="Tanasarnprasert K."/>
            <person name="Hu X."/>
            <person name="Limpanont Y."/>
            <person name="Lv Z."/>
        </authorList>
    </citation>
    <scope>NUCLEOTIDE SEQUENCE</scope>
    <source>
        <strain evidence="2">LV_2022a</strain>
    </source>
</reference>
<organism evidence="2 3">
    <name type="scientific">Schistosoma mekongi</name>
    <name type="common">Parasitic worm</name>
    <dbReference type="NCBI Taxonomy" id="38744"/>
    <lineage>
        <taxon>Eukaryota</taxon>
        <taxon>Metazoa</taxon>
        <taxon>Spiralia</taxon>
        <taxon>Lophotrochozoa</taxon>
        <taxon>Platyhelminthes</taxon>
        <taxon>Trematoda</taxon>
        <taxon>Digenea</taxon>
        <taxon>Strigeidida</taxon>
        <taxon>Schistosomatoidea</taxon>
        <taxon>Schistosomatidae</taxon>
        <taxon>Schistosoma</taxon>
    </lineage>
</organism>
<feature type="compositionally biased region" description="Polar residues" evidence="1">
    <location>
        <begin position="221"/>
        <end position="235"/>
    </location>
</feature>
<keyword evidence="3" id="KW-1185">Reference proteome</keyword>